<dbReference type="Gene3D" id="3.40.50.720">
    <property type="entry name" value="NAD(P)-binding Rossmann-like Domain"/>
    <property type="match status" value="1"/>
</dbReference>
<reference evidence="2 3" key="1">
    <citation type="submission" date="2016-07" db="EMBL/GenBank/DDBJ databases">
        <title>Pervasive Adenine N6-methylation of Active Genes in Fungi.</title>
        <authorList>
            <consortium name="DOE Joint Genome Institute"/>
            <person name="Mondo S.J."/>
            <person name="Dannebaum R.O."/>
            <person name="Kuo R.C."/>
            <person name="Labutti K."/>
            <person name="Haridas S."/>
            <person name="Kuo A."/>
            <person name="Salamov A."/>
            <person name="Ahrendt S.R."/>
            <person name="Lipzen A."/>
            <person name="Sullivan W."/>
            <person name="Andreopoulos W.B."/>
            <person name="Clum A."/>
            <person name="Lindquist E."/>
            <person name="Daum C."/>
            <person name="Ramamoorthy G.K."/>
            <person name="Gryganskyi A."/>
            <person name="Culley D."/>
            <person name="Magnuson J.K."/>
            <person name="James T.Y."/>
            <person name="O'Malley M.A."/>
            <person name="Stajich J.E."/>
            <person name="Spatafora J.W."/>
            <person name="Visel A."/>
            <person name="Grigoriev I.V."/>
        </authorList>
    </citation>
    <scope>NUCLEOTIDE SEQUENCE [LARGE SCALE GENOMIC DNA]</scope>
    <source>
        <strain evidence="2 3">68-887.2</strain>
    </source>
</reference>
<proteinExistence type="predicted"/>
<sequence>MVGLTGLMSNRYRLEDMPDLTGKVAIVTGGSAGIGRSIVGGLVQKGCEVHILSATPEHGQEAIEHLTSIDPKAKDLLHHHPIDLGSIPSLLSLARELASTLPRLDMLYNIAGVGVAPYGKTQDGLHNHFAINHLAPFLLTDVMLPKLKETAAKKAGKGDEEVYSTRIVSESSELHRAAGEIKLENTQLEEMNEDEDATRLYARSKLFGIYFIKELAKRHLPALTSTTPILAISVHPGAVSTGQQSGATEAYGTILGKSLEMAAAVGFMSPDQGAESALWAGTSHGAVERRNEVQGRYISEADGKVDTESELAMDDAKAKQLWDLSVQILKDKFDYQVKM</sequence>
<dbReference type="InterPro" id="IPR002347">
    <property type="entry name" value="SDR_fam"/>
</dbReference>
<dbReference type="SUPFAM" id="SSF51735">
    <property type="entry name" value="NAD(P)-binding Rossmann-fold domains"/>
    <property type="match status" value="1"/>
</dbReference>
<dbReference type="InterPro" id="IPR036291">
    <property type="entry name" value="NAD(P)-bd_dom_sf"/>
</dbReference>
<evidence type="ECO:0000313" key="3">
    <source>
        <dbReference type="Proteomes" id="UP000193986"/>
    </source>
</evidence>
<gene>
    <name evidence="2" type="ORF">BCR39DRAFT_541596</name>
</gene>
<organism evidence="2 3">
    <name type="scientific">Naematelia encephala</name>
    <dbReference type="NCBI Taxonomy" id="71784"/>
    <lineage>
        <taxon>Eukaryota</taxon>
        <taxon>Fungi</taxon>
        <taxon>Dikarya</taxon>
        <taxon>Basidiomycota</taxon>
        <taxon>Agaricomycotina</taxon>
        <taxon>Tremellomycetes</taxon>
        <taxon>Tremellales</taxon>
        <taxon>Naemateliaceae</taxon>
        <taxon>Naematelia</taxon>
    </lineage>
</organism>
<dbReference type="Pfam" id="PF00106">
    <property type="entry name" value="adh_short"/>
    <property type="match status" value="1"/>
</dbReference>
<evidence type="ECO:0000313" key="2">
    <source>
        <dbReference type="EMBL" id="ORY26246.1"/>
    </source>
</evidence>
<keyword evidence="1" id="KW-0560">Oxidoreductase</keyword>
<dbReference type="PANTHER" id="PTHR43157">
    <property type="entry name" value="PHOSPHATIDYLINOSITOL-GLYCAN BIOSYNTHESIS CLASS F PROTEIN-RELATED"/>
    <property type="match status" value="1"/>
</dbReference>
<comment type="caution">
    <text evidence="2">The sequence shown here is derived from an EMBL/GenBank/DDBJ whole genome shotgun (WGS) entry which is preliminary data.</text>
</comment>
<evidence type="ECO:0000256" key="1">
    <source>
        <dbReference type="ARBA" id="ARBA00023002"/>
    </source>
</evidence>
<protein>
    <recommendedName>
        <fullName evidence="4">NAD(P)-binding protein</fullName>
    </recommendedName>
</protein>
<name>A0A1Y2AUT8_9TREE</name>
<dbReference type="GO" id="GO:0016491">
    <property type="term" value="F:oxidoreductase activity"/>
    <property type="evidence" value="ECO:0007669"/>
    <property type="project" value="UniProtKB-KW"/>
</dbReference>
<dbReference type="EMBL" id="MCFC01000049">
    <property type="protein sequence ID" value="ORY26246.1"/>
    <property type="molecule type" value="Genomic_DNA"/>
</dbReference>
<dbReference type="Proteomes" id="UP000193986">
    <property type="component" value="Unassembled WGS sequence"/>
</dbReference>
<dbReference type="PRINTS" id="PR00081">
    <property type="entry name" value="GDHRDH"/>
</dbReference>
<keyword evidence="3" id="KW-1185">Reference proteome</keyword>
<dbReference type="PANTHER" id="PTHR43157:SF31">
    <property type="entry name" value="PHOSPHATIDYLINOSITOL-GLYCAN BIOSYNTHESIS CLASS F PROTEIN"/>
    <property type="match status" value="1"/>
</dbReference>
<dbReference type="AlphaFoldDB" id="A0A1Y2AUT8"/>
<evidence type="ECO:0008006" key="4">
    <source>
        <dbReference type="Google" id="ProtNLM"/>
    </source>
</evidence>
<dbReference type="InParanoid" id="A0A1Y2AUT8"/>
<accession>A0A1Y2AUT8</accession>
<dbReference type="STRING" id="71784.A0A1Y2AUT8"/>
<dbReference type="OrthoDB" id="191139at2759"/>